<name>A0ABS8SJW5_DATST</name>
<reference evidence="1 2" key="1">
    <citation type="journal article" date="2021" name="BMC Genomics">
        <title>Datura genome reveals duplications of psychoactive alkaloid biosynthetic genes and high mutation rate following tissue culture.</title>
        <authorList>
            <person name="Rajewski A."/>
            <person name="Carter-House D."/>
            <person name="Stajich J."/>
            <person name="Litt A."/>
        </authorList>
    </citation>
    <scope>NUCLEOTIDE SEQUENCE [LARGE SCALE GENOMIC DNA]</scope>
    <source>
        <strain evidence="1">AR-01</strain>
    </source>
</reference>
<keyword evidence="2" id="KW-1185">Reference proteome</keyword>
<evidence type="ECO:0000313" key="1">
    <source>
        <dbReference type="EMBL" id="MCD7459200.1"/>
    </source>
</evidence>
<comment type="caution">
    <text evidence="1">The sequence shown here is derived from an EMBL/GenBank/DDBJ whole genome shotgun (WGS) entry which is preliminary data.</text>
</comment>
<protein>
    <submittedName>
        <fullName evidence="1">Uncharacterized protein</fullName>
    </submittedName>
</protein>
<dbReference type="Proteomes" id="UP000823775">
    <property type="component" value="Unassembled WGS sequence"/>
</dbReference>
<organism evidence="1 2">
    <name type="scientific">Datura stramonium</name>
    <name type="common">Jimsonweed</name>
    <name type="synonym">Common thornapple</name>
    <dbReference type="NCBI Taxonomy" id="4076"/>
    <lineage>
        <taxon>Eukaryota</taxon>
        <taxon>Viridiplantae</taxon>
        <taxon>Streptophyta</taxon>
        <taxon>Embryophyta</taxon>
        <taxon>Tracheophyta</taxon>
        <taxon>Spermatophyta</taxon>
        <taxon>Magnoliopsida</taxon>
        <taxon>eudicotyledons</taxon>
        <taxon>Gunneridae</taxon>
        <taxon>Pentapetalae</taxon>
        <taxon>asterids</taxon>
        <taxon>lamiids</taxon>
        <taxon>Solanales</taxon>
        <taxon>Solanaceae</taxon>
        <taxon>Solanoideae</taxon>
        <taxon>Datureae</taxon>
        <taxon>Datura</taxon>
    </lineage>
</organism>
<gene>
    <name evidence="1" type="ORF">HAX54_040282</name>
</gene>
<feature type="non-terminal residue" evidence="1">
    <location>
        <position position="217"/>
    </location>
</feature>
<evidence type="ECO:0000313" key="2">
    <source>
        <dbReference type="Proteomes" id="UP000823775"/>
    </source>
</evidence>
<accession>A0ABS8SJW5</accession>
<proteinExistence type="predicted"/>
<dbReference type="EMBL" id="JACEIK010000567">
    <property type="protein sequence ID" value="MCD7459200.1"/>
    <property type="molecule type" value="Genomic_DNA"/>
</dbReference>
<sequence length="217" mass="24250">MIFVDLDDVPIDTILTPYWVIILHRPHTLSLVRWILGNIIFFALLPGNLALGEQLRMDLPLGEVENFFTEVNNDLDSLSQSVANNAAGGCFMDKTYNFIATILDGVVKHNHAWNFHDQSGGVNAGIPSLTHFMKENQDQDQMMATIVTNIALLTKKLIENKVKKVHAVEEVPGVPPHYSQAYPLPYHGLIMLKSNSIRLRMVDKLIKKPNGVVGDVL</sequence>